<dbReference type="InterPro" id="IPR010290">
    <property type="entry name" value="TM_effector"/>
</dbReference>
<keyword evidence="9" id="KW-1185">Reference proteome</keyword>
<feature type="transmembrane region" description="Helical" evidence="7">
    <location>
        <begin position="101"/>
        <end position="122"/>
    </location>
</feature>
<comment type="caution">
    <text evidence="8">The sequence shown here is derived from an EMBL/GenBank/DDBJ whole genome shotgun (WGS) entry which is preliminary data.</text>
</comment>
<dbReference type="PANTHER" id="PTHR23513">
    <property type="entry name" value="INTEGRAL MEMBRANE EFFLUX PROTEIN-RELATED"/>
    <property type="match status" value="1"/>
</dbReference>
<evidence type="ECO:0000256" key="5">
    <source>
        <dbReference type="ARBA" id="ARBA00022989"/>
    </source>
</evidence>
<evidence type="ECO:0000313" key="9">
    <source>
        <dbReference type="Proteomes" id="UP001501676"/>
    </source>
</evidence>
<name>A0ABP6SSK2_9ACTN</name>
<keyword evidence="5 7" id="KW-1133">Transmembrane helix</keyword>
<dbReference type="CDD" id="cd06173">
    <property type="entry name" value="MFS_MefA_like"/>
    <property type="match status" value="1"/>
</dbReference>
<dbReference type="Proteomes" id="UP001501676">
    <property type="component" value="Unassembled WGS sequence"/>
</dbReference>
<keyword evidence="6 7" id="KW-0472">Membrane</keyword>
<dbReference type="Pfam" id="PF05977">
    <property type="entry name" value="MFS_3"/>
    <property type="match status" value="1"/>
</dbReference>
<evidence type="ECO:0000256" key="4">
    <source>
        <dbReference type="ARBA" id="ARBA00022692"/>
    </source>
</evidence>
<evidence type="ECO:0000256" key="1">
    <source>
        <dbReference type="ARBA" id="ARBA00004429"/>
    </source>
</evidence>
<dbReference type="InterPro" id="IPR036259">
    <property type="entry name" value="MFS_trans_sf"/>
</dbReference>
<dbReference type="EMBL" id="BAAAYN010000006">
    <property type="protein sequence ID" value="GAA3384077.1"/>
    <property type="molecule type" value="Genomic_DNA"/>
</dbReference>
<feature type="transmembrane region" description="Helical" evidence="7">
    <location>
        <begin position="71"/>
        <end position="89"/>
    </location>
</feature>
<comment type="subcellular location">
    <subcellularLocation>
        <location evidence="1">Cell inner membrane</location>
        <topology evidence="1">Multi-pass membrane protein</topology>
    </subcellularLocation>
</comment>
<feature type="transmembrane region" description="Helical" evidence="7">
    <location>
        <begin position="252"/>
        <end position="270"/>
    </location>
</feature>
<dbReference type="Gene3D" id="1.20.1250.20">
    <property type="entry name" value="MFS general substrate transporter like domains"/>
    <property type="match status" value="1"/>
</dbReference>
<evidence type="ECO:0000256" key="3">
    <source>
        <dbReference type="ARBA" id="ARBA00022475"/>
    </source>
</evidence>
<gene>
    <name evidence="8" type="ORF">GCM10020369_12420</name>
</gene>
<accession>A0ABP6SSK2</accession>
<evidence type="ECO:0000256" key="2">
    <source>
        <dbReference type="ARBA" id="ARBA00022448"/>
    </source>
</evidence>
<feature type="transmembrane region" description="Helical" evidence="7">
    <location>
        <begin position="346"/>
        <end position="363"/>
    </location>
</feature>
<sequence length="412" mass="42185">MRGRGFGGFLVARTVSWAGSALTLVALPVLLYERTGNAALTGLAAALEALPYLLLGLPAGAVADRWDRRRTLVVTAALSAGLLASVPIADAAGLLTTGHLLAVAAGGATLFVFSDAATFGTLPALVGRERIAVATGQLNTANTIVTVGGPALGGVSMATIGPAWTLGLDAASFALAAWLLRRLDLPAIAGTGGRRRMRAEIAEGLHFLWGHRTIRWLTLLGVGNSLTGGAVLGLVVVAAVRSLGLPEDDGRIGLLYAAAGAGSLAAGLLLPPLRARLSVGRITLGGLLGGWLAVSAWALSDRLAVGLVTLAAWYAAHMLVNLNGIVVRQESTPDALQGRVNTTARMIAWGGQPLGAALGGLLAETLDVRIALLLAGGGVAASACAATLGRLWRLDRPAERRRPRTRPSRWLG</sequence>
<keyword evidence="4 7" id="KW-0812">Transmembrane</keyword>
<dbReference type="PANTHER" id="PTHR23513:SF9">
    <property type="entry name" value="ENTEROBACTIN EXPORTER ENTS"/>
    <property type="match status" value="1"/>
</dbReference>
<feature type="transmembrane region" description="Helical" evidence="7">
    <location>
        <begin position="305"/>
        <end position="326"/>
    </location>
</feature>
<reference evidence="9" key="1">
    <citation type="journal article" date="2019" name="Int. J. Syst. Evol. Microbiol.">
        <title>The Global Catalogue of Microorganisms (GCM) 10K type strain sequencing project: providing services to taxonomists for standard genome sequencing and annotation.</title>
        <authorList>
            <consortium name="The Broad Institute Genomics Platform"/>
            <consortium name="The Broad Institute Genome Sequencing Center for Infectious Disease"/>
            <person name="Wu L."/>
            <person name="Ma J."/>
        </authorList>
    </citation>
    <scope>NUCLEOTIDE SEQUENCE [LARGE SCALE GENOMIC DNA]</scope>
    <source>
        <strain evidence="9">JCM 9458</strain>
    </source>
</reference>
<dbReference type="SUPFAM" id="SSF103473">
    <property type="entry name" value="MFS general substrate transporter"/>
    <property type="match status" value="1"/>
</dbReference>
<dbReference type="RefSeq" id="WP_345726994.1">
    <property type="nucleotide sequence ID" value="NZ_BAAAYN010000006.1"/>
</dbReference>
<evidence type="ECO:0000256" key="6">
    <source>
        <dbReference type="ARBA" id="ARBA00023136"/>
    </source>
</evidence>
<organism evidence="8 9">
    <name type="scientific">Cryptosporangium minutisporangium</name>
    <dbReference type="NCBI Taxonomy" id="113569"/>
    <lineage>
        <taxon>Bacteria</taxon>
        <taxon>Bacillati</taxon>
        <taxon>Actinomycetota</taxon>
        <taxon>Actinomycetes</taxon>
        <taxon>Cryptosporangiales</taxon>
        <taxon>Cryptosporangiaceae</taxon>
        <taxon>Cryptosporangium</taxon>
    </lineage>
</organism>
<keyword evidence="3" id="KW-1003">Cell membrane</keyword>
<keyword evidence="2" id="KW-0813">Transport</keyword>
<feature type="transmembrane region" description="Helical" evidence="7">
    <location>
        <begin position="216"/>
        <end position="240"/>
    </location>
</feature>
<evidence type="ECO:0000313" key="8">
    <source>
        <dbReference type="EMBL" id="GAA3384077.1"/>
    </source>
</evidence>
<evidence type="ECO:0000256" key="7">
    <source>
        <dbReference type="SAM" id="Phobius"/>
    </source>
</evidence>
<feature type="transmembrane region" description="Helical" evidence="7">
    <location>
        <begin position="282"/>
        <end position="299"/>
    </location>
</feature>
<feature type="transmembrane region" description="Helical" evidence="7">
    <location>
        <begin position="369"/>
        <end position="392"/>
    </location>
</feature>
<protein>
    <submittedName>
        <fullName evidence="8">MFS transporter</fullName>
    </submittedName>
</protein>
<proteinExistence type="predicted"/>
<feature type="transmembrane region" description="Helical" evidence="7">
    <location>
        <begin position="12"/>
        <end position="32"/>
    </location>
</feature>
<feature type="transmembrane region" description="Helical" evidence="7">
    <location>
        <begin position="38"/>
        <end position="59"/>
    </location>
</feature>